<sequence>MLEVDRLLWSFRKTAGLPTPGQPYIVSWEDPGCELRGHFVGHYLSALSLAYAGTGNPAFKQRLSTMVSELAKCQQALGLGGYLSAFPTELFDRVEALQPVWAPYYTIHKIIAGMVDAYEMGGEADGLEIAKRMVAYHWKRTQTVVSSKGREHWTDVLNCEYGGMNEILYRMYRITKDPTHLEFAKLFDKPAFKVNMNDGNDVLPGLHANTHLAQIAGFAEAFDAAGDEVAKLSTENFFNMVVYHHSFATGGSNDHEFWSAPDELGSSIWLQKDALETQETCTQYNMLKIARSLFRWTGEVKYADYYERALLNGILGTARLPAEDWPEHAVPHRHGDSAHHHHHHHVDHLRRSLVGAGAGAQQGKAVQAGGSGGAAEVALPHSRQHNEEWLNWWVLEAWGRGDGVGGEAGRDGVGGEAGRDGVGGEAGRDGVGGEAGRDGVGGEAGRDGVGGEAGRDGVGGEAGRDGVGGEAGRDGVGGEAGRDGVGGEAGRDGVGGEAGRDGVGGEAGRDGVGGEAGRDGVGGEAGRDGVGGEAGRDGGWAFAKPQPQWNASDAHGPGVFLYLLPMGTGQSKSDNIHHWGFPFHSFWCCYGTVIESYAKLADSIYFKDMQPQGGDSGSGVALSPRLYINQLVSSKLTWKELGVKLTMEADMHAPGPAATAVLRFDAPKATGFTLMVRIPEWVAAAAQDGTGGAELQVNGVRWASCPGPPKDSSYCQIAREWLAGDSVSIRLPMAWGFKPLPENRPQYRSLMAVMMGPFVMAGITHQERILRLPGGANGGVSEDLAARVYPPEEADELLSIQATWNASLHLRHDNNIAFVSELAADGGDKLDATFRLSRSCHHEGRQQAHTTATAAHHGLLSVLHGQEDEEEGASPKHTHGALVSAFASLRSLMRLGQHDSGSLSLEAMSYPNHYLAFDQSDVIVLQPGSATVSAEGASASCSNAMWMMRPGLDGASDTVSFEAMARPGWFITAQQPVGADHACADAPTAAATCADQSATGPCNVGGYGARVLCRKTCGVCNATASALRLRERPAPAASSFRLAPAARRAYPAGSYVLAGSNRHFLLAPLGNLVDERYTAYFDIKSL</sequence>
<dbReference type="PANTHER" id="PTHR31151:SF0">
    <property type="entry name" value="PROLINE-TRNA LIGASE (DUF1680)"/>
    <property type="match status" value="1"/>
</dbReference>
<dbReference type="Pfam" id="PF07944">
    <property type="entry name" value="Beta-AFase-like_GH127_cat"/>
    <property type="match status" value="1"/>
</dbReference>
<dbReference type="OrthoDB" id="5358475at2759"/>
<feature type="compositionally biased region" description="Gly residues" evidence="1">
    <location>
        <begin position="406"/>
        <end position="533"/>
    </location>
</feature>
<reference evidence="4" key="1">
    <citation type="journal article" date="2020" name="bioRxiv">
        <title>Comparative genomics of Chlamydomonas.</title>
        <authorList>
            <person name="Craig R.J."/>
            <person name="Hasan A.R."/>
            <person name="Ness R.W."/>
            <person name="Keightley P.D."/>
        </authorList>
    </citation>
    <scope>NUCLEOTIDE SEQUENCE</scope>
    <source>
        <strain evidence="4">CCAP 11/70</strain>
    </source>
</reference>
<accession>A0A836C3J4</accession>
<protein>
    <submittedName>
        <fullName evidence="4">Uncharacterized protein</fullName>
    </submittedName>
</protein>
<dbReference type="GO" id="GO:0046556">
    <property type="term" value="F:alpha-L-arabinofuranosidase activity"/>
    <property type="evidence" value="ECO:0007669"/>
    <property type="project" value="InterPro"/>
</dbReference>
<dbReference type="EMBL" id="JAEHOE010000007">
    <property type="protein sequence ID" value="KAG2499166.1"/>
    <property type="molecule type" value="Genomic_DNA"/>
</dbReference>
<dbReference type="InterPro" id="IPR012878">
    <property type="entry name" value="Beta-AFase-like_GH127_cat"/>
</dbReference>
<feature type="domain" description="Non-reducing end beta-L-arabinofuranosidase-like GH127 catalytic" evidence="2">
    <location>
        <begin position="2"/>
        <end position="320"/>
    </location>
</feature>
<name>A0A836C3J4_9CHLO</name>
<proteinExistence type="predicted"/>
<dbReference type="InterPro" id="IPR008928">
    <property type="entry name" value="6-hairpin_glycosidase_sf"/>
</dbReference>
<dbReference type="AlphaFoldDB" id="A0A836C3J4"/>
<dbReference type="GO" id="GO:0046373">
    <property type="term" value="P:L-arabinose metabolic process"/>
    <property type="evidence" value="ECO:0007669"/>
    <property type="project" value="InterPro"/>
</dbReference>
<organism evidence="4 5">
    <name type="scientific">Edaphochlamys debaryana</name>
    <dbReference type="NCBI Taxonomy" id="47281"/>
    <lineage>
        <taxon>Eukaryota</taxon>
        <taxon>Viridiplantae</taxon>
        <taxon>Chlorophyta</taxon>
        <taxon>core chlorophytes</taxon>
        <taxon>Chlorophyceae</taxon>
        <taxon>CS clade</taxon>
        <taxon>Chlamydomonadales</taxon>
        <taxon>Chlamydomonadales incertae sedis</taxon>
        <taxon>Edaphochlamys</taxon>
    </lineage>
</organism>
<dbReference type="Pfam" id="PF20736">
    <property type="entry name" value="Glyco_hydro127M"/>
    <property type="match status" value="1"/>
</dbReference>
<evidence type="ECO:0000259" key="2">
    <source>
        <dbReference type="Pfam" id="PF07944"/>
    </source>
</evidence>
<evidence type="ECO:0000313" key="4">
    <source>
        <dbReference type="EMBL" id="KAG2499166.1"/>
    </source>
</evidence>
<dbReference type="Proteomes" id="UP000612055">
    <property type="component" value="Unassembled WGS sequence"/>
</dbReference>
<dbReference type="InterPro" id="IPR036195">
    <property type="entry name" value="AbfB_ABD_sf"/>
</dbReference>
<dbReference type="PANTHER" id="PTHR31151">
    <property type="entry name" value="PROLINE-TRNA LIGASE (DUF1680)"/>
    <property type="match status" value="1"/>
</dbReference>
<gene>
    <name evidence="4" type="ORF">HYH03_002747</name>
</gene>
<dbReference type="Gene3D" id="2.80.10.50">
    <property type="match status" value="1"/>
</dbReference>
<dbReference type="InterPro" id="IPR049046">
    <property type="entry name" value="Beta-AFase-like_GH127_middle"/>
</dbReference>
<evidence type="ECO:0000256" key="1">
    <source>
        <dbReference type="SAM" id="MobiDB-lite"/>
    </source>
</evidence>
<evidence type="ECO:0000259" key="3">
    <source>
        <dbReference type="Pfam" id="PF20736"/>
    </source>
</evidence>
<evidence type="ECO:0000313" key="5">
    <source>
        <dbReference type="Proteomes" id="UP000612055"/>
    </source>
</evidence>
<comment type="caution">
    <text evidence="4">The sequence shown here is derived from an EMBL/GenBank/DDBJ whole genome shotgun (WGS) entry which is preliminary data.</text>
</comment>
<dbReference type="SUPFAM" id="SSF110221">
    <property type="entry name" value="AbfB domain"/>
    <property type="match status" value="1"/>
</dbReference>
<feature type="region of interest" description="Disordered" evidence="1">
    <location>
        <begin position="406"/>
        <end position="539"/>
    </location>
</feature>
<feature type="domain" description="Non-reducing end beta-L-arabinofuranosidase-like GH127 middle" evidence="3">
    <location>
        <begin position="626"/>
        <end position="733"/>
    </location>
</feature>
<keyword evidence="5" id="KW-1185">Reference proteome</keyword>
<dbReference type="SUPFAM" id="SSF48208">
    <property type="entry name" value="Six-hairpin glycosidases"/>
    <property type="match status" value="1"/>
</dbReference>